<evidence type="ECO:0000313" key="2">
    <source>
        <dbReference type="EMBL" id="MDN4163893.1"/>
    </source>
</evidence>
<feature type="region of interest" description="Disordered" evidence="1">
    <location>
        <begin position="59"/>
        <end position="82"/>
    </location>
</feature>
<gene>
    <name evidence="2" type="ORF">QWY31_00190</name>
</gene>
<comment type="caution">
    <text evidence="2">The sequence shown here is derived from an EMBL/GenBank/DDBJ whole genome shotgun (WGS) entry which is preliminary data.</text>
</comment>
<proteinExistence type="predicted"/>
<dbReference type="Proteomes" id="UP001168552">
    <property type="component" value="Unassembled WGS sequence"/>
</dbReference>
<sequence length="143" mass="15781">MISKSDSLTVPSIGKRLTLLMWLPLYLIVTLASAAIPVAPSLDYTYSIDSPLESTLTQANDQDKRPVHIPEEPASATNEKDLAEEGNAAKTLEDGILGTYLGFAPHQILLFPQSEVVHFSNSLLNKKRISLFILFHSWKSFLA</sequence>
<protein>
    <submittedName>
        <fullName evidence="2">Uncharacterized protein</fullName>
    </submittedName>
</protein>
<keyword evidence="3" id="KW-1185">Reference proteome</keyword>
<name>A0ABT8F0T4_9BACT</name>
<dbReference type="EMBL" id="JAUHJS010000001">
    <property type="protein sequence ID" value="MDN4163893.1"/>
    <property type="molecule type" value="Genomic_DNA"/>
</dbReference>
<evidence type="ECO:0000256" key="1">
    <source>
        <dbReference type="SAM" id="MobiDB-lite"/>
    </source>
</evidence>
<organism evidence="2 3">
    <name type="scientific">Shiella aurantiaca</name>
    <dbReference type="NCBI Taxonomy" id="3058365"/>
    <lineage>
        <taxon>Bacteria</taxon>
        <taxon>Pseudomonadati</taxon>
        <taxon>Bacteroidota</taxon>
        <taxon>Cytophagia</taxon>
        <taxon>Cytophagales</taxon>
        <taxon>Shiellaceae</taxon>
        <taxon>Shiella</taxon>
    </lineage>
</organism>
<feature type="compositionally biased region" description="Basic and acidic residues" evidence="1">
    <location>
        <begin position="61"/>
        <end position="71"/>
    </location>
</feature>
<reference evidence="2" key="1">
    <citation type="submission" date="2023-06" db="EMBL/GenBank/DDBJ databases">
        <title>Cytophagales bacterium Strain LB-30, isolated from soil.</title>
        <authorList>
            <person name="Liu B."/>
        </authorList>
    </citation>
    <scope>NUCLEOTIDE SEQUENCE</scope>
    <source>
        <strain evidence="2">LB-30</strain>
    </source>
</reference>
<dbReference type="RefSeq" id="WP_320002422.1">
    <property type="nucleotide sequence ID" value="NZ_JAUHJS010000001.1"/>
</dbReference>
<accession>A0ABT8F0T4</accession>
<evidence type="ECO:0000313" key="3">
    <source>
        <dbReference type="Proteomes" id="UP001168552"/>
    </source>
</evidence>